<protein>
    <recommendedName>
        <fullName evidence="8">Insulin-like domain-containing protein</fullName>
    </recommendedName>
</protein>
<dbReference type="InterPro" id="IPR022352">
    <property type="entry name" value="Ins/IGF/rlx"/>
</dbReference>
<dbReference type="PRINTS" id="PR00276">
    <property type="entry name" value="INSULINFAMLY"/>
</dbReference>
<organism evidence="9 10">
    <name type="scientific">Larinioides sclopetarius</name>
    <dbReference type="NCBI Taxonomy" id="280406"/>
    <lineage>
        <taxon>Eukaryota</taxon>
        <taxon>Metazoa</taxon>
        <taxon>Ecdysozoa</taxon>
        <taxon>Arthropoda</taxon>
        <taxon>Chelicerata</taxon>
        <taxon>Arachnida</taxon>
        <taxon>Araneae</taxon>
        <taxon>Araneomorphae</taxon>
        <taxon>Entelegynae</taxon>
        <taxon>Araneoidea</taxon>
        <taxon>Araneidae</taxon>
        <taxon>Larinioides</taxon>
    </lineage>
</organism>
<comment type="similarity">
    <text evidence="1 6">Belongs to the insulin family.</text>
</comment>
<dbReference type="EMBL" id="CAXIEN010000252">
    <property type="protein sequence ID" value="CAL1289629.1"/>
    <property type="molecule type" value="Genomic_DNA"/>
</dbReference>
<dbReference type="Proteomes" id="UP001497382">
    <property type="component" value="Unassembled WGS sequence"/>
</dbReference>
<dbReference type="PANTHER" id="PTHR13647">
    <property type="entry name" value="INSULIN-LIKE PEPTIDE 2-RELATED"/>
    <property type="match status" value="1"/>
</dbReference>
<evidence type="ECO:0000256" key="6">
    <source>
        <dbReference type="RuleBase" id="RU000406"/>
    </source>
</evidence>
<evidence type="ECO:0000256" key="4">
    <source>
        <dbReference type="ARBA" id="ARBA00022729"/>
    </source>
</evidence>
<evidence type="ECO:0000313" key="10">
    <source>
        <dbReference type="Proteomes" id="UP001497382"/>
    </source>
</evidence>
<accession>A0AAV2B0T3</accession>
<evidence type="ECO:0000256" key="5">
    <source>
        <dbReference type="ARBA" id="ARBA00023157"/>
    </source>
</evidence>
<dbReference type="SMART" id="SM00078">
    <property type="entry name" value="IlGF"/>
    <property type="match status" value="1"/>
</dbReference>
<dbReference type="Gene3D" id="1.10.100.10">
    <property type="entry name" value="Insulin-like"/>
    <property type="match status" value="1"/>
</dbReference>
<sequence length="104" mass="11465">MMKVAVLVVLLVCVGFAVGETGGTYRVCGRQLSQLLSVVCDGDYGEPREAKRSAKVFMLDDNFVTPEEYVLGRQLRVQRGVADECCHRQCTLSTLQSYCGAGRR</sequence>
<name>A0AAV2B0T3_9ARAC</name>
<dbReference type="InterPro" id="IPR022353">
    <property type="entry name" value="Insulin_CS"/>
</dbReference>
<gene>
    <name evidence="9" type="ORF">LARSCL_LOCUS16040</name>
</gene>
<keyword evidence="3" id="KW-0165">Cleavage on pair of basic residues</keyword>
<reference evidence="9 10" key="1">
    <citation type="submission" date="2024-04" db="EMBL/GenBank/DDBJ databases">
        <authorList>
            <person name="Rising A."/>
            <person name="Reimegard J."/>
            <person name="Sonavane S."/>
            <person name="Akerstrom W."/>
            <person name="Nylinder S."/>
            <person name="Hedman E."/>
            <person name="Kallberg Y."/>
        </authorList>
    </citation>
    <scope>NUCLEOTIDE SEQUENCE [LARGE SCALE GENOMIC DNA]</scope>
</reference>
<dbReference type="SUPFAM" id="SSF56994">
    <property type="entry name" value="Insulin-like"/>
    <property type="match status" value="1"/>
</dbReference>
<feature type="chain" id="PRO_5043404813" description="Insulin-like domain-containing protein" evidence="7">
    <location>
        <begin position="20"/>
        <end position="104"/>
    </location>
</feature>
<dbReference type="AlphaFoldDB" id="A0AAV2B0T3"/>
<comment type="subcellular location">
    <subcellularLocation>
        <location evidence="6">Secreted</location>
    </subcellularLocation>
</comment>
<dbReference type="InterPro" id="IPR036438">
    <property type="entry name" value="Insulin-like_sf"/>
</dbReference>
<comment type="subunit">
    <text evidence="2">Heterodimer of a B chain and an A chain linked by two disulfide bonds.</text>
</comment>
<dbReference type="InterPro" id="IPR016179">
    <property type="entry name" value="Insulin-like"/>
</dbReference>
<feature type="signal peptide" evidence="7">
    <location>
        <begin position="1"/>
        <end position="19"/>
    </location>
</feature>
<evidence type="ECO:0000256" key="1">
    <source>
        <dbReference type="ARBA" id="ARBA00009034"/>
    </source>
</evidence>
<evidence type="ECO:0000256" key="7">
    <source>
        <dbReference type="SAM" id="SignalP"/>
    </source>
</evidence>
<evidence type="ECO:0000256" key="3">
    <source>
        <dbReference type="ARBA" id="ARBA00022685"/>
    </source>
</evidence>
<dbReference type="PROSITE" id="PS00262">
    <property type="entry name" value="INSULIN"/>
    <property type="match status" value="1"/>
</dbReference>
<comment type="caution">
    <text evidence="9">The sequence shown here is derived from an EMBL/GenBank/DDBJ whole genome shotgun (WGS) entry which is preliminary data.</text>
</comment>
<dbReference type="GO" id="GO:0005576">
    <property type="term" value="C:extracellular region"/>
    <property type="evidence" value="ECO:0007669"/>
    <property type="project" value="UniProtKB-SubCell"/>
</dbReference>
<evidence type="ECO:0000259" key="8">
    <source>
        <dbReference type="SMART" id="SM00078"/>
    </source>
</evidence>
<dbReference type="Pfam" id="PF00049">
    <property type="entry name" value="Insulin"/>
    <property type="match status" value="1"/>
</dbReference>
<dbReference type="GO" id="GO:0005179">
    <property type="term" value="F:hormone activity"/>
    <property type="evidence" value="ECO:0007669"/>
    <property type="project" value="InterPro"/>
</dbReference>
<evidence type="ECO:0000256" key="2">
    <source>
        <dbReference type="ARBA" id="ARBA00011207"/>
    </source>
</evidence>
<keyword evidence="4 7" id="KW-0732">Signal</keyword>
<keyword evidence="6" id="KW-0964">Secreted</keyword>
<proteinExistence type="inferred from homology"/>
<keyword evidence="5" id="KW-1015">Disulfide bond</keyword>
<evidence type="ECO:0000313" key="9">
    <source>
        <dbReference type="EMBL" id="CAL1289629.1"/>
    </source>
</evidence>
<keyword evidence="10" id="KW-1185">Reference proteome</keyword>
<feature type="domain" description="Insulin-like" evidence="8">
    <location>
        <begin position="25"/>
        <end position="99"/>
    </location>
</feature>
<dbReference type="PANTHER" id="PTHR13647:SF4">
    <property type="entry name" value="INSULIN-LIKE PEPTIDE 1-RELATED"/>
    <property type="match status" value="1"/>
</dbReference>